<keyword evidence="2" id="KW-1185">Reference proteome</keyword>
<evidence type="ECO:0000313" key="2">
    <source>
        <dbReference type="Proteomes" id="UP001217089"/>
    </source>
</evidence>
<name>A0ABQ9EL56_TEGGR</name>
<dbReference type="Proteomes" id="UP001217089">
    <property type="component" value="Unassembled WGS sequence"/>
</dbReference>
<evidence type="ECO:0000313" key="1">
    <source>
        <dbReference type="EMBL" id="KAJ8306004.1"/>
    </source>
</evidence>
<reference evidence="1 2" key="1">
    <citation type="submission" date="2022-12" db="EMBL/GenBank/DDBJ databases">
        <title>Chromosome-level genome of Tegillarca granosa.</title>
        <authorList>
            <person name="Kim J."/>
        </authorList>
    </citation>
    <scope>NUCLEOTIDE SEQUENCE [LARGE SCALE GENOMIC DNA]</scope>
    <source>
        <strain evidence="1">Teg-2019</strain>
        <tissue evidence="1">Adductor muscle</tissue>
    </source>
</reference>
<accession>A0ABQ9EL56</accession>
<proteinExistence type="predicted"/>
<dbReference type="EMBL" id="JARBDR010000813">
    <property type="protein sequence ID" value="KAJ8306004.1"/>
    <property type="molecule type" value="Genomic_DNA"/>
</dbReference>
<protein>
    <submittedName>
        <fullName evidence="1">Uncharacterized protein</fullName>
    </submittedName>
</protein>
<gene>
    <name evidence="1" type="ORF">KUTeg_016549</name>
</gene>
<organism evidence="1 2">
    <name type="scientific">Tegillarca granosa</name>
    <name type="common">Malaysian cockle</name>
    <name type="synonym">Anadara granosa</name>
    <dbReference type="NCBI Taxonomy" id="220873"/>
    <lineage>
        <taxon>Eukaryota</taxon>
        <taxon>Metazoa</taxon>
        <taxon>Spiralia</taxon>
        <taxon>Lophotrochozoa</taxon>
        <taxon>Mollusca</taxon>
        <taxon>Bivalvia</taxon>
        <taxon>Autobranchia</taxon>
        <taxon>Pteriomorphia</taxon>
        <taxon>Arcoida</taxon>
        <taxon>Arcoidea</taxon>
        <taxon>Arcidae</taxon>
        <taxon>Tegillarca</taxon>
    </lineage>
</organism>
<comment type="caution">
    <text evidence="1">The sequence shown here is derived from an EMBL/GenBank/DDBJ whole genome shotgun (WGS) entry which is preliminary data.</text>
</comment>
<sequence length="185" mass="21712">MLNGICSSYLSELIPQRQTSYRQTISQSNSIHSILCQTNSHFNSFLPSTIRDRTDLPNEVKQTTSINSFNLYLDRDLNKSKSYMQGYACNVVHYTLIYSQEILMTVPSVDVVNMNPLVIIYSRYCNLYSEVRNRYLFTLPHYITTDFLLYGDSTLTLEQNNKIFHSVQNYIIHSKRFRIQNTSYR</sequence>